<dbReference type="InterPro" id="IPR012796">
    <property type="entry name" value="Lysidine-tRNA-synth_C"/>
</dbReference>
<dbReference type="CDD" id="cd01992">
    <property type="entry name" value="TilS_N"/>
    <property type="match status" value="1"/>
</dbReference>
<dbReference type="Gene3D" id="3.40.50.620">
    <property type="entry name" value="HUPs"/>
    <property type="match status" value="1"/>
</dbReference>
<evidence type="ECO:0000259" key="9">
    <source>
        <dbReference type="SMART" id="SM00977"/>
    </source>
</evidence>
<keyword evidence="4 8" id="KW-0819">tRNA processing</keyword>
<gene>
    <name evidence="8 10" type="primary">tilS</name>
    <name evidence="10" type="ORF">CRI94_13160</name>
</gene>
<dbReference type="GO" id="GO:0005524">
    <property type="term" value="F:ATP binding"/>
    <property type="evidence" value="ECO:0007669"/>
    <property type="project" value="UniProtKB-UniRule"/>
</dbReference>
<dbReference type="GO" id="GO:0006400">
    <property type="term" value="P:tRNA modification"/>
    <property type="evidence" value="ECO:0007669"/>
    <property type="project" value="UniProtKB-UniRule"/>
</dbReference>
<dbReference type="OrthoDB" id="9807403at2"/>
<reference evidence="10 11" key="1">
    <citation type="submission" date="2017-10" db="EMBL/GenBank/DDBJ databases">
        <title>Draft genome of Longibacter Salinarum.</title>
        <authorList>
            <person name="Goh K.M."/>
            <person name="Shamsir M.S."/>
            <person name="Lim S.W."/>
        </authorList>
    </citation>
    <scope>NUCLEOTIDE SEQUENCE [LARGE SCALE GENOMIC DNA]</scope>
    <source>
        <strain evidence="10 11">KCTC 52045</strain>
    </source>
</reference>
<dbReference type="HAMAP" id="MF_01161">
    <property type="entry name" value="tRNA_Ile_lys_synt"/>
    <property type="match status" value="1"/>
</dbReference>
<dbReference type="PANTHER" id="PTHR43033">
    <property type="entry name" value="TRNA(ILE)-LYSIDINE SYNTHASE-RELATED"/>
    <property type="match status" value="1"/>
</dbReference>
<evidence type="ECO:0000256" key="2">
    <source>
        <dbReference type="ARBA" id="ARBA00022490"/>
    </source>
</evidence>
<dbReference type="InterPro" id="IPR012094">
    <property type="entry name" value="tRNA_Ile_lys_synt"/>
</dbReference>
<evidence type="ECO:0000256" key="7">
    <source>
        <dbReference type="ARBA" id="ARBA00048539"/>
    </source>
</evidence>
<comment type="function">
    <text evidence="8">Ligates lysine onto the cytidine present at position 34 of the AUA codon-specific tRNA(Ile) that contains the anticodon CAU, in an ATP-dependent manner. Cytidine is converted to lysidine, thus changing the amino acid specificity of the tRNA from methionine to isoleucine.</text>
</comment>
<comment type="catalytic activity">
    <reaction evidence="7 8">
        <text>cytidine(34) in tRNA(Ile2) + L-lysine + ATP = lysidine(34) in tRNA(Ile2) + AMP + diphosphate + H(+)</text>
        <dbReference type="Rhea" id="RHEA:43744"/>
        <dbReference type="Rhea" id="RHEA-COMP:10625"/>
        <dbReference type="Rhea" id="RHEA-COMP:10670"/>
        <dbReference type="ChEBI" id="CHEBI:15378"/>
        <dbReference type="ChEBI" id="CHEBI:30616"/>
        <dbReference type="ChEBI" id="CHEBI:32551"/>
        <dbReference type="ChEBI" id="CHEBI:33019"/>
        <dbReference type="ChEBI" id="CHEBI:82748"/>
        <dbReference type="ChEBI" id="CHEBI:83665"/>
        <dbReference type="ChEBI" id="CHEBI:456215"/>
        <dbReference type="EC" id="6.3.4.19"/>
    </reaction>
</comment>
<evidence type="ECO:0000313" key="11">
    <source>
        <dbReference type="Proteomes" id="UP000220102"/>
    </source>
</evidence>
<dbReference type="AlphaFoldDB" id="A0A2A8CW72"/>
<dbReference type="EC" id="6.3.4.19" evidence="8"/>
<dbReference type="InterPro" id="IPR014729">
    <property type="entry name" value="Rossmann-like_a/b/a_fold"/>
</dbReference>
<dbReference type="InterPro" id="IPR012795">
    <property type="entry name" value="tRNA_Ile_lys_synt_N"/>
</dbReference>
<comment type="domain">
    <text evidence="8">The N-terminal region contains the highly conserved SGGXDS motif, predicted to be a P-loop motif involved in ATP binding.</text>
</comment>
<dbReference type="SUPFAM" id="SSF56037">
    <property type="entry name" value="PheT/TilS domain"/>
    <property type="match status" value="1"/>
</dbReference>
<sequence>MTDLRNTVRKVAAEHNLWPGDSSVVVGVSGGVDSMVLLDVLNDVLVPSRRLVVVHVNYGLRDGASRDEELVRNRCQTFGSSVDFIAFHPDMSSAAHEGSLQRVARDVRYDLFRRVANERDAATVVVAHHRQDQAETVLLRLFRGAGPEALAGMKWLRPLRDDATVQLARPLLDTSPAEIRAYATEHSVPWREDPTNMEGPYARAKLRTTILPSIEEAFPGATDRIAHAGTLLRQISDATLEPERQRWVEAITEERGGTIVLCESALHSAPEVWADRVILDVLRSTIPGAPRTAAVAREVRSLLDSQVGSRVELGQGTVWRDRGGLRIVASRAERVSPMSLSPGSPVTTPFGRITMSVEERLPETDIDDLIGESAREAVMDADALGENVVVRSWEDGDRIQPLGMKGSKGVADVMTDARVPPHERARTLVVTVPEHIVWVVGHRIHHAFRVRDRTTRCARLRFVPGNRRE</sequence>
<dbReference type="PANTHER" id="PTHR43033:SF1">
    <property type="entry name" value="TRNA(ILE)-LYSIDINE SYNTHASE-RELATED"/>
    <property type="match status" value="1"/>
</dbReference>
<feature type="domain" description="Lysidine-tRNA(Ile) synthetase C-terminal" evidence="9">
    <location>
        <begin position="388"/>
        <end position="462"/>
    </location>
</feature>
<keyword evidence="3 8" id="KW-0436">Ligase</keyword>
<dbReference type="NCBIfam" id="TIGR02433">
    <property type="entry name" value="lysidine_TilS_C"/>
    <property type="match status" value="1"/>
</dbReference>
<protein>
    <recommendedName>
        <fullName evidence="8">tRNA(Ile)-lysidine synthase</fullName>
        <ecNumber evidence="8">6.3.4.19</ecNumber>
    </recommendedName>
    <alternativeName>
        <fullName evidence="8">tRNA(Ile)-2-lysyl-cytidine synthase</fullName>
    </alternativeName>
    <alternativeName>
        <fullName evidence="8">tRNA(Ile)-lysidine synthetase</fullName>
    </alternativeName>
</protein>
<evidence type="ECO:0000256" key="6">
    <source>
        <dbReference type="ARBA" id="ARBA00022840"/>
    </source>
</evidence>
<comment type="subcellular location">
    <subcellularLocation>
        <location evidence="1 8">Cytoplasm</location>
    </subcellularLocation>
</comment>
<evidence type="ECO:0000256" key="3">
    <source>
        <dbReference type="ARBA" id="ARBA00022598"/>
    </source>
</evidence>
<keyword evidence="2 8" id="KW-0963">Cytoplasm</keyword>
<proteinExistence type="inferred from homology"/>
<comment type="similarity">
    <text evidence="8">Belongs to the tRNA(Ile)-lysidine synthase family.</text>
</comment>
<dbReference type="InterPro" id="IPR011063">
    <property type="entry name" value="TilS/TtcA_N"/>
</dbReference>
<evidence type="ECO:0000256" key="8">
    <source>
        <dbReference type="HAMAP-Rule" id="MF_01161"/>
    </source>
</evidence>
<organism evidence="10 11">
    <name type="scientific">Longibacter salinarum</name>
    <dbReference type="NCBI Taxonomy" id="1850348"/>
    <lineage>
        <taxon>Bacteria</taxon>
        <taxon>Pseudomonadati</taxon>
        <taxon>Rhodothermota</taxon>
        <taxon>Rhodothermia</taxon>
        <taxon>Rhodothermales</taxon>
        <taxon>Salisaetaceae</taxon>
        <taxon>Longibacter</taxon>
    </lineage>
</organism>
<dbReference type="SMART" id="SM00977">
    <property type="entry name" value="TilS_C"/>
    <property type="match status" value="1"/>
</dbReference>
<evidence type="ECO:0000256" key="4">
    <source>
        <dbReference type="ARBA" id="ARBA00022694"/>
    </source>
</evidence>
<feature type="binding site" evidence="8">
    <location>
        <begin position="29"/>
        <end position="34"/>
    </location>
    <ligand>
        <name>ATP</name>
        <dbReference type="ChEBI" id="CHEBI:30616"/>
    </ligand>
</feature>
<name>A0A2A8CW72_9BACT</name>
<keyword evidence="5 8" id="KW-0547">Nucleotide-binding</keyword>
<dbReference type="NCBIfam" id="TIGR02432">
    <property type="entry name" value="lysidine_TilS_N"/>
    <property type="match status" value="1"/>
</dbReference>
<evidence type="ECO:0000256" key="5">
    <source>
        <dbReference type="ARBA" id="ARBA00022741"/>
    </source>
</evidence>
<dbReference type="EMBL" id="PDEQ01000006">
    <property type="protein sequence ID" value="PEN12942.1"/>
    <property type="molecule type" value="Genomic_DNA"/>
</dbReference>
<evidence type="ECO:0000256" key="1">
    <source>
        <dbReference type="ARBA" id="ARBA00004496"/>
    </source>
</evidence>
<dbReference type="SUPFAM" id="SSF52402">
    <property type="entry name" value="Adenine nucleotide alpha hydrolases-like"/>
    <property type="match status" value="1"/>
</dbReference>
<dbReference type="RefSeq" id="WP_098076516.1">
    <property type="nucleotide sequence ID" value="NZ_PDEQ01000006.1"/>
</dbReference>
<keyword evidence="6 8" id="KW-0067">ATP-binding</keyword>
<dbReference type="Proteomes" id="UP000220102">
    <property type="component" value="Unassembled WGS sequence"/>
</dbReference>
<dbReference type="GO" id="GO:0005737">
    <property type="term" value="C:cytoplasm"/>
    <property type="evidence" value="ECO:0007669"/>
    <property type="project" value="UniProtKB-SubCell"/>
</dbReference>
<dbReference type="Pfam" id="PF01171">
    <property type="entry name" value="ATP_bind_3"/>
    <property type="match status" value="1"/>
</dbReference>
<accession>A0A2A8CW72</accession>
<dbReference type="GO" id="GO:0032267">
    <property type="term" value="F:tRNA(Ile)-lysidine synthase activity"/>
    <property type="evidence" value="ECO:0007669"/>
    <property type="project" value="UniProtKB-EC"/>
</dbReference>
<keyword evidence="11" id="KW-1185">Reference proteome</keyword>
<dbReference type="Pfam" id="PF11734">
    <property type="entry name" value="TilS_C"/>
    <property type="match status" value="1"/>
</dbReference>
<evidence type="ECO:0000313" key="10">
    <source>
        <dbReference type="EMBL" id="PEN12942.1"/>
    </source>
</evidence>
<comment type="caution">
    <text evidence="10">The sequence shown here is derived from an EMBL/GenBank/DDBJ whole genome shotgun (WGS) entry which is preliminary data.</text>
</comment>